<evidence type="ECO:0000313" key="8">
    <source>
        <dbReference type="Proteomes" id="UP001183643"/>
    </source>
</evidence>
<evidence type="ECO:0000259" key="6">
    <source>
        <dbReference type="PROSITE" id="PS50199"/>
    </source>
</evidence>
<evidence type="ECO:0000256" key="4">
    <source>
        <dbReference type="SAM" id="MobiDB-lite"/>
    </source>
</evidence>
<keyword evidence="2" id="KW-0863">Zinc-finger</keyword>
<evidence type="ECO:0000256" key="5">
    <source>
        <dbReference type="SAM" id="Phobius"/>
    </source>
</evidence>
<keyword evidence="3" id="KW-0862">Zinc</keyword>
<accession>A0AAE3YT46</accession>
<dbReference type="RefSeq" id="WP_310370858.1">
    <property type="nucleotide sequence ID" value="NZ_JAVDYB010000001.1"/>
</dbReference>
<keyword evidence="5" id="KW-0812">Transmembrane</keyword>
<gene>
    <name evidence="7" type="ORF">J2S41_004910</name>
</gene>
<dbReference type="InterPro" id="IPR001876">
    <property type="entry name" value="Znf_RanBP2"/>
</dbReference>
<proteinExistence type="predicted"/>
<evidence type="ECO:0000313" key="7">
    <source>
        <dbReference type="EMBL" id="MDR7278132.1"/>
    </source>
</evidence>
<feature type="region of interest" description="Disordered" evidence="4">
    <location>
        <begin position="81"/>
        <end position="128"/>
    </location>
</feature>
<evidence type="ECO:0000256" key="1">
    <source>
        <dbReference type="ARBA" id="ARBA00022723"/>
    </source>
</evidence>
<dbReference type="SUPFAM" id="SSF54427">
    <property type="entry name" value="NTF2-like"/>
    <property type="match status" value="1"/>
</dbReference>
<dbReference type="Gene3D" id="4.10.1060.10">
    <property type="entry name" value="Zinc finger, RanBP2-type"/>
    <property type="match status" value="1"/>
</dbReference>
<dbReference type="GO" id="GO:0008270">
    <property type="term" value="F:zinc ion binding"/>
    <property type="evidence" value="ECO:0007669"/>
    <property type="project" value="UniProtKB-KW"/>
</dbReference>
<evidence type="ECO:0000256" key="2">
    <source>
        <dbReference type="ARBA" id="ARBA00022771"/>
    </source>
</evidence>
<dbReference type="AlphaFoldDB" id="A0AAE3YT46"/>
<reference evidence="7" key="1">
    <citation type="submission" date="2023-07" db="EMBL/GenBank/DDBJ databases">
        <title>Sequencing the genomes of 1000 actinobacteria strains.</title>
        <authorList>
            <person name="Klenk H.-P."/>
        </authorList>
    </citation>
    <scope>NUCLEOTIDE SEQUENCE</scope>
    <source>
        <strain evidence="7">DSM 44707</strain>
    </source>
</reference>
<keyword evidence="5" id="KW-0472">Membrane</keyword>
<evidence type="ECO:0000256" key="3">
    <source>
        <dbReference type="ARBA" id="ARBA00022833"/>
    </source>
</evidence>
<comment type="caution">
    <text evidence="7">The sequence shown here is derived from an EMBL/GenBank/DDBJ whole genome shotgun (WGS) entry which is preliminary data.</text>
</comment>
<keyword evidence="5" id="KW-1133">Transmembrane helix</keyword>
<protein>
    <recommendedName>
        <fullName evidence="6">RanBP2-type domain-containing protein</fullName>
    </recommendedName>
</protein>
<organism evidence="7 8">
    <name type="scientific">Catenuloplanes atrovinosus</name>
    <dbReference type="NCBI Taxonomy" id="137266"/>
    <lineage>
        <taxon>Bacteria</taxon>
        <taxon>Bacillati</taxon>
        <taxon>Actinomycetota</taxon>
        <taxon>Actinomycetes</taxon>
        <taxon>Micromonosporales</taxon>
        <taxon>Micromonosporaceae</taxon>
        <taxon>Catenuloplanes</taxon>
    </lineage>
</organism>
<name>A0AAE3YT46_9ACTN</name>
<dbReference type="InterPro" id="IPR032710">
    <property type="entry name" value="NTF2-like_dom_sf"/>
</dbReference>
<dbReference type="PROSITE" id="PS50199">
    <property type="entry name" value="ZF_RANBP2_2"/>
    <property type="match status" value="1"/>
</dbReference>
<sequence>MIEWRCPECGTANDASAPRCLVCDGAAPEAAVVAMTSLPGTHRRRAPEPSDRWRLAGIAAVVLAVLLAAGYLILDTGPESAAGTTAPGSESGSEAGAASLAAPEATVREDAPGVPDAGVPDEGLTWVEPSPVTEAGTAYQPPPTRAGLVSIAPEAAADHRAAEIAALFDTYFTGINAHDPTVATRVFAPGGVVDPGDATQVAAFNADTATTQDSDVWLLAVDGDVATVSFTSSQAPGYGPPERPAETCTDWRLDFLLTADPLIMGTAPGAVSAPCA</sequence>
<keyword evidence="1" id="KW-0479">Metal-binding</keyword>
<dbReference type="PROSITE" id="PS01358">
    <property type="entry name" value="ZF_RANBP2_1"/>
    <property type="match status" value="1"/>
</dbReference>
<keyword evidence="8" id="KW-1185">Reference proteome</keyword>
<feature type="transmembrane region" description="Helical" evidence="5">
    <location>
        <begin position="53"/>
        <end position="74"/>
    </location>
</feature>
<feature type="domain" description="RanBP2-type" evidence="6">
    <location>
        <begin position="1"/>
        <end position="29"/>
    </location>
</feature>
<dbReference type="EMBL" id="JAVDYB010000001">
    <property type="protein sequence ID" value="MDR7278132.1"/>
    <property type="molecule type" value="Genomic_DNA"/>
</dbReference>
<feature type="compositionally biased region" description="Low complexity" evidence="4">
    <location>
        <begin position="86"/>
        <end position="105"/>
    </location>
</feature>
<dbReference type="Proteomes" id="UP001183643">
    <property type="component" value="Unassembled WGS sequence"/>
</dbReference>